<feature type="region of interest" description="Disordered" evidence="1">
    <location>
        <begin position="87"/>
        <end position="112"/>
    </location>
</feature>
<feature type="compositionally biased region" description="Low complexity" evidence="1">
    <location>
        <begin position="23"/>
        <end position="39"/>
    </location>
</feature>
<dbReference type="AlphaFoldDB" id="Q8FQ51"/>
<name>Q8FQ51_COREF</name>
<dbReference type="EMBL" id="BA000035">
    <property type="protein sequence ID" value="BAC18093.1"/>
    <property type="molecule type" value="Genomic_DNA"/>
</dbReference>
<reference evidence="2 3" key="1">
    <citation type="journal article" date="2003" name="Genome Res.">
        <title>Comparative complete genome sequence analysis of the amino acid replacements responsible for the thermostability of Corynebacterium efficiens.</title>
        <authorList>
            <person name="Nishio Y."/>
            <person name="Nakamura Y."/>
            <person name="Kawarabayasi Y."/>
            <person name="Usuda Y."/>
            <person name="Kimura E."/>
            <person name="Sugimoto S."/>
            <person name="Matsui K."/>
            <person name="Yamagishi A."/>
            <person name="Kikuchi H."/>
            <person name="Ikeo K."/>
            <person name="Gojobori T."/>
        </authorList>
    </citation>
    <scope>NUCLEOTIDE SEQUENCE [LARGE SCALE GENOMIC DNA]</scope>
    <source>
        <strain evidence="3">DSM 44549 / YS-314 / AJ 12310 / JCM 11189 / NBRC 100395</strain>
    </source>
</reference>
<evidence type="ECO:0000313" key="2">
    <source>
        <dbReference type="EMBL" id="BAC18093.1"/>
    </source>
</evidence>
<accession>C8NKX8</accession>
<evidence type="ECO:0000256" key="1">
    <source>
        <dbReference type="SAM" id="MobiDB-lite"/>
    </source>
</evidence>
<evidence type="ECO:0000313" key="3">
    <source>
        <dbReference type="Proteomes" id="UP000001409"/>
    </source>
</evidence>
<dbReference type="HOGENOM" id="CLU_2141682_0_0_11"/>
<accession>Q8FQ51</accession>
<organism evidence="2 3">
    <name type="scientific">Corynebacterium efficiens (strain DSM 44549 / YS-314 / AJ 12310 / JCM 11189 / NBRC 100395)</name>
    <dbReference type="NCBI Taxonomy" id="196164"/>
    <lineage>
        <taxon>Bacteria</taxon>
        <taxon>Bacillati</taxon>
        <taxon>Actinomycetota</taxon>
        <taxon>Actinomycetes</taxon>
        <taxon>Mycobacteriales</taxon>
        <taxon>Corynebacteriaceae</taxon>
        <taxon>Corynebacterium</taxon>
    </lineage>
</organism>
<dbReference type="RefSeq" id="WP_006769245.1">
    <property type="nucleotide sequence ID" value="NC_004369.1"/>
</dbReference>
<protein>
    <submittedName>
        <fullName evidence="2">Uncharacterized protein</fullName>
    </submittedName>
</protein>
<dbReference type="KEGG" id="cef:CE1283"/>
<feature type="region of interest" description="Disordered" evidence="1">
    <location>
        <begin position="20"/>
        <end position="43"/>
    </location>
</feature>
<keyword evidence="3" id="KW-1185">Reference proteome</keyword>
<proteinExistence type="predicted"/>
<dbReference type="Proteomes" id="UP000001409">
    <property type="component" value="Chromosome"/>
</dbReference>
<sequence length="112" mass="11257">MAALIYKSVPDIFGNDFTITRSDVPVDPVDPTDPDPGVDASEPYKRVLQNSVPDRLAAVGEWYGEVYAACRDGEPGTYNIRLTPTGGGGVGGGNGGGGGGGFGSGGSSFGSS</sequence>